<dbReference type="Gene3D" id="6.10.250.1280">
    <property type="match status" value="1"/>
</dbReference>
<name>A0A1J1IVC9_9DIPT</name>
<sequence>MLSFFRKKNSESEVVTKVSAVRSVVVGVDDVINPSFTELGISDEELKGTIYDLLRTIKDPEKPATLEKGAHSTEDEINKQINDRERVAAAIENQNLLKLVENCISEDE</sequence>
<keyword evidence="3" id="KW-1185">Reference proteome</keyword>
<dbReference type="OrthoDB" id="2746at2759"/>
<proteinExistence type="predicted"/>
<dbReference type="InterPro" id="IPR039796">
    <property type="entry name" value="MIP18"/>
</dbReference>
<accession>A0A1J1IVC9</accession>
<dbReference type="PANTHER" id="PTHR12377:SF2">
    <property type="entry name" value="CYTOSOLIC IRON-SULFUR ASSEMBLY COMPONENT 2A"/>
    <property type="match status" value="1"/>
</dbReference>
<dbReference type="Proteomes" id="UP000183832">
    <property type="component" value="Unassembled WGS sequence"/>
</dbReference>
<reference evidence="2 3" key="1">
    <citation type="submission" date="2015-04" db="EMBL/GenBank/DDBJ databases">
        <authorList>
            <person name="Syromyatnikov M.Y."/>
            <person name="Popov V.N."/>
        </authorList>
    </citation>
    <scope>NUCLEOTIDE SEQUENCE [LARGE SCALE GENOMIC DNA]</scope>
</reference>
<dbReference type="EMBL" id="CVRI01000059">
    <property type="protein sequence ID" value="CRL03540.1"/>
    <property type="molecule type" value="Genomic_DNA"/>
</dbReference>
<dbReference type="AlphaFoldDB" id="A0A1J1IVC9"/>
<evidence type="ECO:0000313" key="2">
    <source>
        <dbReference type="EMBL" id="CRL03540.1"/>
    </source>
</evidence>
<dbReference type="GO" id="GO:0007059">
    <property type="term" value="P:chromosome segregation"/>
    <property type="evidence" value="ECO:0007669"/>
    <property type="project" value="UniProtKB-KW"/>
</dbReference>
<evidence type="ECO:0000313" key="3">
    <source>
        <dbReference type="Proteomes" id="UP000183832"/>
    </source>
</evidence>
<dbReference type="STRING" id="568069.A0A1J1IVC9"/>
<gene>
    <name evidence="2" type="ORF">CLUMA_CG016494</name>
</gene>
<dbReference type="PANTHER" id="PTHR12377">
    <property type="entry name" value="CYTOSOLIC IRON-SULFUR ASSEMBLY COMPONENT 2B-RELATED"/>
    <property type="match status" value="1"/>
</dbReference>
<keyword evidence="1" id="KW-0159">Chromosome partition</keyword>
<protein>
    <submittedName>
        <fullName evidence="2">CLUMA_CG016494, isoform A</fullName>
    </submittedName>
</protein>
<evidence type="ECO:0000256" key="1">
    <source>
        <dbReference type="ARBA" id="ARBA00022829"/>
    </source>
</evidence>
<organism evidence="2 3">
    <name type="scientific">Clunio marinus</name>
    <dbReference type="NCBI Taxonomy" id="568069"/>
    <lineage>
        <taxon>Eukaryota</taxon>
        <taxon>Metazoa</taxon>
        <taxon>Ecdysozoa</taxon>
        <taxon>Arthropoda</taxon>
        <taxon>Hexapoda</taxon>
        <taxon>Insecta</taxon>
        <taxon>Pterygota</taxon>
        <taxon>Neoptera</taxon>
        <taxon>Endopterygota</taxon>
        <taxon>Diptera</taxon>
        <taxon>Nematocera</taxon>
        <taxon>Chironomoidea</taxon>
        <taxon>Chironomidae</taxon>
        <taxon>Clunio</taxon>
    </lineage>
</organism>
<dbReference type="GO" id="GO:0051604">
    <property type="term" value="P:protein maturation"/>
    <property type="evidence" value="ECO:0007669"/>
    <property type="project" value="InterPro"/>
</dbReference>